<comment type="similarity">
    <text evidence="1">Belongs to the DNA polymerase type-A family.</text>
</comment>
<evidence type="ECO:0000313" key="8">
    <source>
        <dbReference type="EMBL" id="MBH9580089.1"/>
    </source>
</evidence>
<dbReference type="Gene3D" id="1.10.150.20">
    <property type="entry name" value="5' to 3' exonuclease, C-terminal subdomain"/>
    <property type="match status" value="1"/>
</dbReference>
<keyword evidence="4" id="KW-0235">DNA replication</keyword>
<dbReference type="InterPro" id="IPR002562">
    <property type="entry name" value="3'-5'_exonuclease_dom"/>
</dbReference>
<proteinExistence type="inferred from homology"/>
<dbReference type="EMBL" id="JAEDAQ010000002">
    <property type="protein sequence ID" value="MBH9580089.1"/>
    <property type="molecule type" value="Genomic_DNA"/>
</dbReference>
<evidence type="ECO:0000256" key="3">
    <source>
        <dbReference type="ARBA" id="ARBA00020311"/>
    </source>
</evidence>
<evidence type="ECO:0000259" key="7">
    <source>
        <dbReference type="SMART" id="SM00482"/>
    </source>
</evidence>
<dbReference type="InterPro" id="IPR012337">
    <property type="entry name" value="RNaseH-like_sf"/>
</dbReference>
<evidence type="ECO:0000313" key="9">
    <source>
        <dbReference type="Proteomes" id="UP000597038"/>
    </source>
</evidence>
<dbReference type="InterPro" id="IPR043502">
    <property type="entry name" value="DNA/RNA_pol_sf"/>
</dbReference>
<dbReference type="SMART" id="SM00474">
    <property type="entry name" value="35EXOc"/>
    <property type="match status" value="1"/>
</dbReference>
<dbReference type="InterPro" id="IPR036397">
    <property type="entry name" value="RNaseH_sf"/>
</dbReference>
<dbReference type="PRINTS" id="PR00868">
    <property type="entry name" value="DNAPOLI"/>
</dbReference>
<dbReference type="Gene3D" id="3.30.70.370">
    <property type="match status" value="1"/>
</dbReference>
<comment type="catalytic activity">
    <reaction evidence="5">
        <text>DNA(n) + a 2'-deoxyribonucleoside 5'-triphosphate = DNA(n+1) + diphosphate</text>
        <dbReference type="Rhea" id="RHEA:22508"/>
        <dbReference type="Rhea" id="RHEA-COMP:17339"/>
        <dbReference type="Rhea" id="RHEA-COMP:17340"/>
        <dbReference type="ChEBI" id="CHEBI:33019"/>
        <dbReference type="ChEBI" id="CHEBI:61560"/>
        <dbReference type="ChEBI" id="CHEBI:173112"/>
        <dbReference type="EC" id="2.7.7.7"/>
    </reaction>
</comment>
<feature type="domain" description="DNA-directed DNA polymerase family A palm" evidence="7">
    <location>
        <begin position="459"/>
        <end position="689"/>
    </location>
</feature>
<dbReference type="EC" id="2.7.7.7" evidence="2"/>
<dbReference type="Gene3D" id="3.30.420.10">
    <property type="entry name" value="Ribonuclease H-like superfamily/Ribonuclease H"/>
    <property type="match status" value="1"/>
</dbReference>
<evidence type="ECO:0000256" key="2">
    <source>
        <dbReference type="ARBA" id="ARBA00012417"/>
    </source>
</evidence>
<dbReference type="SUPFAM" id="SSF56672">
    <property type="entry name" value="DNA/RNA polymerases"/>
    <property type="match status" value="1"/>
</dbReference>
<keyword evidence="9" id="KW-1185">Reference proteome</keyword>
<feature type="domain" description="3'-5' exonuclease" evidence="6">
    <location>
        <begin position="105"/>
        <end position="288"/>
    </location>
</feature>
<evidence type="ECO:0000259" key="6">
    <source>
        <dbReference type="SMART" id="SM00474"/>
    </source>
</evidence>
<organism evidence="8 9">
    <name type="scientific">Staphylococcus felis</name>
    <dbReference type="NCBI Taxonomy" id="46127"/>
    <lineage>
        <taxon>Bacteria</taxon>
        <taxon>Bacillati</taxon>
        <taxon>Bacillota</taxon>
        <taxon>Bacilli</taxon>
        <taxon>Bacillales</taxon>
        <taxon>Staphylococcaceae</taxon>
        <taxon>Staphylococcus</taxon>
    </lineage>
</organism>
<dbReference type="Gene3D" id="1.20.1060.10">
    <property type="entry name" value="Taq DNA Polymerase, Chain T, domain 4"/>
    <property type="match status" value="1"/>
</dbReference>
<gene>
    <name evidence="8" type="ORF">I9026_01720</name>
</gene>
<reference evidence="8 9" key="1">
    <citation type="submission" date="2020-12" db="EMBL/GenBank/DDBJ databases">
        <title>Genomic analysis of Staphylococcus felis from a cat with skin infection.</title>
        <authorList>
            <person name="Aslantas O."/>
            <person name="Keskin O."/>
            <person name="Buyukaltay K."/>
            <person name="Gullu Yucetepe A."/>
        </authorList>
    </citation>
    <scope>NUCLEOTIDE SEQUENCE [LARGE SCALE GENOMIC DNA]</scope>
    <source>
        <strain evidence="8 9">HARRANVET</strain>
    </source>
</reference>
<accession>A0ABS0QLJ0</accession>
<dbReference type="CDD" id="cd06139">
    <property type="entry name" value="DNA_polA_I_Ecoli_like_exo"/>
    <property type="match status" value="1"/>
</dbReference>
<dbReference type="SMART" id="SM00482">
    <property type="entry name" value="POLAc"/>
    <property type="match status" value="1"/>
</dbReference>
<name>A0ABS0QLJ0_9STAP</name>
<sequence length="742" mass="85576">MALRLNDSQNNLSDAIAKRKYAGVGETLADAFARIYSMKNSDPDIKRIKAVEKAMNNGIIGREQKAVDNGKKLTKAEVMRLYTSVKEVEQERILSDMVKNMPSNYMLVTTEEQLFDMVSELMLENKIVFDVETTGTDVWSDKIVGHVLSATKADKHYYIPTRHSTLVKQLNHDFVTEKLKKVYERKDVLYIAHNSKFDIHMLDRDGIRLKGRLWDTMEAMRLLNENEPTYALKKLATKFLKIESHTYGDLFGQKSFGEVDDLQVALSYAAKDGDITFKLYEFQKKHLSQYPEMLQYCEEVEMPLIKVIVDMEKTGFIIDKDHAEKYGEQLTEDIARLKNEILDELYPTFIKIRDDASKELNLNSSQQLKAVLSAHVGKELPNTDAKKTLKPLAKTWVVVEKLLLYKEYVKLYSTYVKTLPTLVSEYDGKLHANFNQNGAKTGRFSSGNGSVNLQNQPYEARKLFIAPKGKVIVGADFSAQEIRCVAYLSGEPVLINAFEKQRDPYAMMASNFYGKPYEEVYKNSDGSDTAERKEMKVVWLATLYGMSPMSLAEMLGVKKNEAIKLQDDLFDSMPKLKAWIDETKEFAQRHGFVWLDKQQRKRRLPEATMRKYGIPYGKYNDPQYSKERTHNAKVNKAMRQAPNACVQGASAIQTKVTMLKLHELCNRYDGWRLWCTVHDEVLVEVPDSITKDQTRELENVMINSYRWGDSVDNKTDLEFMKRWGEGLTPQDWFSRKRRRLVR</sequence>
<dbReference type="InterPro" id="IPR002298">
    <property type="entry name" value="DNA_polymerase_A"/>
</dbReference>
<evidence type="ECO:0000256" key="4">
    <source>
        <dbReference type="ARBA" id="ARBA00022705"/>
    </source>
</evidence>
<protein>
    <recommendedName>
        <fullName evidence="3">DNA polymerase I</fullName>
        <ecNumber evidence="2">2.7.7.7</ecNumber>
    </recommendedName>
</protein>
<dbReference type="Proteomes" id="UP000597038">
    <property type="component" value="Unassembled WGS sequence"/>
</dbReference>
<dbReference type="Pfam" id="PF01612">
    <property type="entry name" value="DNA_pol_A_exo1"/>
    <property type="match status" value="1"/>
</dbReference>
<dbReference type="Pfam" id="PF00476">
    <property type="entry name" value="DNA_pol_A"/>
    <property type="match status" value="1"/>
</dbReference>
<evidence type="ECO:0000256" key="1">
    <source>
        <dbReference type="ARBA" id="ARBA00007705"/>
    </source>
</evidence>
<dbReference type="PANTHER" id="PTHR10133">
    <property type="entry name" value="DNA POLYMERASE I"/>
    <property type="match status" value="1"/>
</dbReference>
<dbReference type="InterPro" id="IPR001098">
    <property type="entry name" value="DNA-dir_DNA_pol_A_palm_dom"/>
</dbReference>
<comment type="caution">
    <text evidence="8">The sequence shown here is derived from an EMBL/GenBank/DDBJ whole genome shotgun (WGS) entry which is preliminary data.</text>
</comment>
<dbReference type="SUPFAM" id="SSF53098">
    <property type="entry name" value="Ribonuclease H-like"/>
    <property type="match status" value="1"/>
</dbReference>
<dbReference type="PANTHER" id="PTHR10133:SF27">
    <property type="entry name" value="DNA POLYMERASE NU"/>
    <property type="match status" value="1"/>
</dbReference>
<evidence type="ECO:0000256" key="5">
    <source>
        <dbReference type="ARBA" id="ARBA00049244"/>
    </source>
</evidence>
<dbReference type="RefSeq" id="WP_198092484.1">
    <property type="nucleotide sequence ID" value="NZ_JAEDAQ010000002.1"/>
</dbReference>